<dbReference type="Proteomes" id="UP001412067">
    <property type="component" value="Unassembled WGS sequence"/>
</dbReference>
<comment type="caution">
    <text evidence="1">The sequence shown here is derived from an EMBL/GenBank/DDBJ whole genome shotgun (WGS) entry which is preliminary data.</text>
</comment>
<dbReference type="PANTHER" id="PTHR47486">
    <property type="entry name" value="SIALYLTRANSFERASE-LIKE PROTEIN 1"/>
    <property type="match status" value="1"/>
</dbReference>
<dbReference type="EMBL" id="JBBWWR010000020">
    <property type="protein sequence ID" value="KAK8939981.1"/>
    <property type="molecule type" value="Genomic_DNA"/>
</dbReference>
<protein>
    <submittedName>
        <fullName evidence="1">Uncharacterized protein</fullName>
    </submittedName>
</protein>
<evidence type="ECO:0000313" key="1">
    <source>
        <dbReference type="EMBL" id="KAK8939981.1"/>
    </source>
</evidence>
<sequence>MTQYQNITTVLTREYLDVRSDGWLDYAAKKNCAVYGEHVVELRALSSYVGHASGGHGGALGAVLETGHTEVCLE</sequence>
<gene>
    <name evidence="1" type="ORF">KSP40_PGU018930</name>
</gene>
<proteinExistence type="predicted"/>
<evidence type="ECO:0000313" key="2">
    <source>
        <dbReference type="Proteomes" id="UP001412067"/>
    </source>
</evidence>
<keyword evidence="2" id="KW-1185">Reference proteome</keyword>
<reference evidence="1 2" key="1">
    <citation type="journal article" date="2022" name="Nat. Plants">
        <title>Genomes of leafy and leafless Platanthera orchids illuminate the evolution of mycoheterotrophy.</title>
        <authorList>
            <person name="Li M.H."/>
            <person name="Liu K.W."/>
            <person name="Li Z."/>
            <person name="Lu H.C."/>
            <person name="Ye Q.L."/>
            <person name="Zhang D."/>
            <person name="Wang J.Y."/>
            <person name="Li Y.F."/>
            <person name="Zhong Z.M."/>
            <person name="Liu X."/>
            <person name="Yu X."/>
            <person name="Liu D.K."/>
            <person name="Tu X.D."/>
            <person name="Liu B."/>
            <person name="Hao Y."/>
            <person name="Liao X.Y."/>
            <person name="Jiang Y.T."/>
            <person name="Sun W.H."/>
            <person name="Chen J."/>
            <person name="Chen Y.Q."/>
            <person name="Ai Y."/>
            <person name="Zhai J.W."/>
            <person name="Wu S.S."/>
            <person name="Zhou Z."/>
            <person name="Hsiao Y.Y."/>
            <person name="Wu W.L."/>
            <person name="Chen Y.Y."/>
            <person name="Lin Y.F."/>
            <person name="Hsu J.L."/>
            <person name="Li C.Y."/>
            <person name="Wang Z.W."/>
            <person name="Zhao X."/>
            <person name="Zhong W.Y."/>
            <person name="Ma X.K."/>
            <person name="Ma L."/>
            <person name="Huang J."/>
            <person name="Chen G.Z."/>
            <person name="Huang M.Z."/>
            <person name="Huang L."/>
            <person name="Peng D.H."/>
            <person name="Luo Y.B."/>
            <person name="Zou S.Q."/>
            <person name="Chen S.P."/>
            <person name="Lan S."/>
            <person name="Tsai W.C."/>
            <person name="Van de Peer Y."/>
            <person name="Liu Z.J."/>
        </authorList>
    </citation>
    <scope>NUCLEOTIDE SEQUENCE [LARGE SCALE GENOMIC DNA]</scope>
    <source>
        <strain evidence="1">Lor288</strain>
    </source>
</reference>
<accession>A0ABR2LG93</accession>
<dbReference type="PANTHER" id="PTHR47486:SF1">
    <property type="entry name" value="SIALYLTRANSFERASE-LIKE PROTEIN 1"/>
    <property type="match status" value="1"/>
</dbReference>
<dbReference type="InterPro" id="IPR044782">
    <property type="entry name" value="SIA1/STLP5"/>
</dbReference>
<name>A0ABR2LG93_9ASPA</name>
<organism evidence="1 2">
    <name type="scientific">Platanthera guangdongensis</name>
    <dbReference type="NCBI Taxonomy" id="2320717"/>
    <lineage>
        <taxon>Eukaryota</taxon>
        <taxon>Viridiplantae</taxon>
        <taxon>Streptophyta</taxon>
        <taxon>Embryophyta</taxon>
        <taxon>Tracheophyta</taxon>
        <taxon>Spermatophyta</taxon>
        <taxon>Magnoliopsida</taxon>
        <taxon>Liliopsida</taxon>
        <taxon>Asparagales</taxon>
        <taxon>Orchidaceae</taxon>
        <taxon>Orchidoideae</taxon>
        <taxon>Orchideae</taxon>
        <taxon>Orchidinae</taxon>
        <taxon>Platanthera</taxon>
    </lineage>
</organism>